<feature type="compositionally biased region" description="Polar residues" evidence="5">
    <location>
        <begin position="301"/>
        <end position="310"/>
    </location>
</feature>
<feature type="compositionally biased region" description="Basic and acidic residues" evidence="5">
    <location>
        <begin position="311"/>
        <end position="320"/>
    </location>
</feature>
<feature type="transmembrane region" description="Helical" evidence="6">
    <location>
        <begin position="802"/>
        <end position="821"/>
    </location>
</feature>
<dbReference type="AlphaFoldDB" id="A0A194WAI6"/>
<evidence type="ECO:0000256" key="5">
    <source>
        <dbReference type="SAM" id="MobiDB-lite"/>
    </source>
</evidence>
<evidence type="ECO:0000256" key="3">
    <source>
        <dbReference type="ARBA" id="ARBA00022989"/>
    </source>
</evidence>
<feature type="transmembrane region" description="Helical" evidence="6">
    <location>
        <begin position="40"/>
        <end position="62"/>
    </location>
</feature>
<keyword evidence="8" id="KW-1185">Reference proteome</keyword>
<feature type="transmembrane region" description="Helical" evidence="6">
    <location>
        <begin position="105"/>
        <end position="125"/>
    </location>
</feature>
<feature type="transmembrane region" description="Helical" evidence="6">
    <location>
        <begin position="74"/>
        <end position="93"/>
    </location>
</feature>
<reference evidence="7" key="1">
    <citation type="submission" date="2014-12" db="EMBL/GenBank/DDBJ databases">
        <title>Genome Sequence of Valsa Canker Pathogens Uncovers a Specific Adaption of Colonization on Woody Bark.</title>
        <authorList>
            <person name="Yin Z."/>
            <person name="Liu H."/>
            <person name="Gao X."/>
            <person name="Li Z."/>
            <person name="Song N."/>
            <person name="Ke X."/>
            <person name="Dai Q."/>
            <person name="Wu Y."/>
            <person name="Sun Y."/>
            <person name="Xu J.-R."/>
            <person name="Kang Z.K."/>
            <person name="Wang L."/>
            <person name="Huang L."/>
        </authorList>
    </citation>
    <scope>NUCLEOTIDE SEQUENCE [LARGE SCALE GENOMIC DNA]</scope>
    <source>
        <strain evidence="7">03-8</strain>
    </source>
</reference>
<feature type="transmembrane region" description="Helical" evidence="6">
    <location>
        <begin position="654"/>
        <end position="674"/>
    </location>
</feature>
<evidence type="ECO:0000256" key="1">
    <source>
        <dbReference type="ARBA" id="ARBA00004141"/>
    </source>
</evidence>
<dbReference type="EMBL" id="CM003107">
    <property type="protein sequence ID" value="KUI73135.1"/>
    <property type="molecule type" value="Genomic_DNA"/>
</dbReference>
<feature type="transmembrane region" description="Helical" evidence="6">
    <location>
        <begin position="514"/>
        <end position="532"/>
    </location>
</feature>
<dbReference type="Proteomes" id="UP000078559">
    <property type="component" value="Chromosome 10"/>
</dbReference>
<gene>
    <name evidence="7" type="ORF">VM1G_09026</name>
</gene>
<sequence length="825" mass="90894">MTASFRFSNAEPPPLAMAQSSSSFVAMANTHDSHPPVGHLILLVFEAVMEVVCVSLPGYVIATMGHFDADKQKFLANLNVMLFTPCLIFTKLASQLNADKLVELAVIPVIFILQTLVSYLVAQGVSRLFGFHKRASNFVTAMGVFGNSNSLPISLVISLSQTLKGLHWDKIPGDNDDEVGARGILYLMIFQQLGQLVRWSWGYHILLAPKDKYDDYNDERIEEGRYAGDAMGSEETDNLLQSDDEEDSEGHRSSASDTYEPAGRTPVANLSRASLADFASEDGSSTPRKGSNGNGRHHYKTSSARPSTADTTRDDVDGTQDRSMMSFPRIRNNEEADIPEGIKGVPTRCKLWYRQTKASTSAAITRRSQQAYARLPRPLQRTVDFSVVLAVKANTFLWDFMNPPLWAMLFAVIVASVPELQRLFFEEGSFIKNSVTSAVTSSAGVAVPLILVVLGANLARNTQKRDGEPEEAIIGRKLLIASLVCRMILPTLIMAPILALFAKYVPVSILDDPIFVIVCFLLTGAPSALQLAQICQINAVYENVMSQILFQSYVICTADTTRDDVDGTQDRSMMSFPRIRNNEEADIPEGIKGVPTRCKLWYRQTKASTSAAITRRSQQAYARLPRPLQRTVDFSVVLAVKANTFLWDFMNPPLWAMLFAVIVASVPELQRLFFEEGSFIKNSVTSAVTSSAGVAVPLILVVLGANLARNTQKRDGEPEEAIIGRKLLIASLVCRMILPTLIMAPILALFAKYVPVSILDDPIFVIVCFLLTGAPSALQLAQICQINAVYENVMSQILFQSYVIWILPSTLVLVMLALEVVEWAK</sequence>
<dbReference type="GO" id="GO:0005783">
    <property type="term" value="C:endoplasmic reticulum"/>
    <property type="evidence" value="ECO:0007669"/>
    <property type="project" value="TreeGrafter"/>
</dbReference>
<feature type="transmembrane region" description="Helical" evidence="6">
    <location>
        <begin position="686"/>
        <end position="707"/>
    </location>
</feature>
<dbReference type="PANTHER" id="PTHR31794">
    <property type="entry name" value="AUXIN EFFLUX TRANSPORTER FAMILY PROTEIN (EUROFUNG)"/>
    <property type="match status" value="1"/>
</dbReference>
<dbReference type="PANTHER" id="PTHR31794:SF2">
    <property type="entry name" value="AUXIN EFFLUX TRANSPORTER FAMILY PROTEIN (EUROFUNG)"/>
    <property type="match status" value="1"/>
</dbReference>
<evidence type="ECO:0008006" key="9">
    <source>
        <dbReference type="Google" id="ProtNLM"/>
    </source>
</evidence>
<feature type="transmembrane region" description="Helical" evidence="6">
    <location>
        <begin position="478"/>
        <end position="502"/>
    </location>
</feature>
<evidence type="ECO:0000256" key="4">
    <source>
        <dbReference type="ARBA" id="ARBA00023136"/>
    </source>
</evidence>
<evidence type="ECO:0000256" key="6">
    <source>
        <dbReference type="SAM" id="Phobius"/>
    </source>
</evidence>
<evidence type="ECO:0000313" key="7">
    <source>
        <dbReference type="EMBL" id="KUI73135.1"/>
    </source>
</evidence>
<dbReference type="GO" id="GO:0055085">
    <property type="term" value="P:transmembrane transport"/>
    <property type="evidence" value="ECO:0007669"/>
    <property type="project" value="InterPro"/>
</dbReference>
<feature type="compositionally biased region" description="Acidic residues" evidence="5">
    <location>
        <begin position="232"/>
        <end position="248"/>
    </location>
</feature>
<name>A0A194WAI6_CYTMA</name>
<feature type="transmembrane region" description="Helical" evidence="6">
    <location>
        <begin position="405"/>
        <end position="425"/>
    </location>
</feature>
<proteinExistence type="predicted"/>
<feature type="compositionally biased region" description="Polar residues" evidence="5">
    <location>
        <begin position="282"/>
        <end position="291"/>
    </location>
</feature>
<feature type="region of interest" description="Disordered" evidence="5">
    <location>
        <begin position="225"/>
        <end position="325"/>
    </location>
</feature>
<organism evidence="7 8">
    <name type="scientific">Cytospora mali</name>
    <name type="common">Apple Valsa canker fungus</name>
    <name type="synonym">Valsa mali</name>
    <dbReference type="NCBI Taxonomy" id="578113"/>
    <lineage>
        <taxon>Eukaryota</taxon>
        <taxon>Fungi</taxon>
        <taxon>Dikarya</taxon>
        <taxon>Ascomycota</taxon>
        <taxon>Pezizomycotina</taxon>
        <taxon>Sordariomycetes</taxon>
        <taxon>Sordariomycetidae</taxon>
        <taxon>Diaporthales</taxon>
        <taxon>Cytosporaceae</taxon>
        <taxon>Cytospora</taxon>
    </lineage>
</organism>
<keyword evidence="2 6" id="KW-0812">Transmembrane</keyword>
<accession>A0A194WAI6</accession>
<dbReference type="Pfam" id="PF03547">
    <property type="entry name" value="Mem_trans"/>
    <property type="match status" value="2"/>
</dbReference>
<evidence type="ECO:0000256" key="2">
    <source>
        <dbReference type="ARBA" id="ARBA00022692"/>
    </source>
</evidence>
<dbReference type="OrthoDB" id="2499604at2759"/>
<dbReference type="GO" id="GO:0016020">
    <property type="term" value="C:membrane"/>
    <property type="evidence" value="ECO:0007669"/>
    <property type="project" value="UniProtKB-SubCell"/>
</dbReference>
<keyword evidence="4 6" id="KW-0472">Membrane</keyword>
<protein>
    <recommendedName>
        <fullName evidence="9">Transporter C5D6.04</fullName>
    </recommendedName>
</protein>
<feature type="transmembrane region" description="Helical" evidence="6">
    <location>
        <begin position="763"/>
        <end position="781"/>
    </location>
</feature>
<feature type="transmembrane region" description="Helical" evidence="6">
    <location>
        <begin position="727"/>
        <end position="751"/>
    </location>
</feature>
<keyword evidence="3 6" id="KW-1133">Transmembrane helix</keyword>
<dbReference type="InterPro" id="IPR004776">
    <property type="entry name" value="Mem_transp_PIN-like"/>
</dbReference>
<evidence type="ECO:0000313" key="8">
    <source>
        <dbReference type="Proteomes" id="UP000078559"/>
    </source>
</evidence>
<comment type="subcellular location">
    <subcellularLocation>
        <location evidence="1">Membrane</location>
        <topology evidence="1">Multi-pass membrane protein</topology>
    </subcellularLocation>
</comment>
<feature type="transmembrane region" description="Helical" evidence="6">
    <location>
        <begin position="437"/>
        <end position="458"/>
    </location>
</feature>